<gene>
    <name evidence="8" type="ORF">N177_0665</name>
</gene>
<organism evidence="8 9">
    <name type="scientific">Lutibaculum baratangense AMV1</name>
    <dbReference type="NCBI Taxonomy" id="631454"/>
    <lineage>
        <taxon>Bacteria</taxon>
        <taxon>Pseudomonadati</taxon>
        <taxon>Pseudomonadota</taxon>
        <taxon>Alphaproteobacteria</taxon>
        <taxon>Hyphomicrobiales</taxon>
        <taxon>Tepidamorphaceae</taxon>
        <taxon>Lutibaculum</taxon>
    </lineage>
</organism>
<dbReference type="Pfam" id="PF01899">
    <property type="entry name" value="MNHE"/>
    <property type="match status" value="1"/>
</dbReference>
<dbReference type="PIRSF" id="PIRSF019239">
    <property type="entry name" value="MrpE"/>
    <property type="match status" value="1"/>
</dbReference>
<dbReference type="GO" id="GO:0005886">
    <property type="term" value="C:plasma membrane"/>
    <property type="evidence" value="ECO:0007669"/>
    <property type="project" value="UniProtKB-SubCell"/>
</dbReference>
<dbReference type="OrthoDB" id="9807187at2"/>
<comment type="caution">
    <text evidence="8">The sequence shown here is derived from an EMBL/GenBank/DDBJ whole genome shotgun (WGS) entry which is preliminary data.</text>
</comment>
<evidence type="ECO:0000256" key="3">
    <source>
        <dbReference type="ARBA" id="ARBA00022475"/>
    </source>
</evidence>
<evidence type="ECO:0000256" key="1">
    <source>
        <dbReference type="ARBA" id="ARBA00004651"/>
    </source>
</evidence>
<evidence type="ECO:0000256" key="7">
    <source>
        <dbReference type="SAM" id="Phobius"/>
    </source>
</evidence>
<keyword evidence="3" id="KW-1003">Cell membrane</keyword>
<evidence type="ECO:0000313" key="9">
    <source>
        <dbReference type="Proteomes" id="UP000017819"/>
    </source>
</evidence>
<comment type="subcellular location">
    <subcellularLocation>
        <location evidence="1">Cell membrane</location>
        <topology evidence="1">Multi-pass membrane protein</topology>
    </subcellularLocation>
</comment>
<accession>V4RLI6</accession>
<keyword evidence="9" id="KW-1185">Reference proteome</keyword>
<keyword evidence="5 7" id="KW-1133">Transmembrane helix</keyword>
<feature type="transmembrane region" description="Helical" evidence="7">
    <location>
        <begin position="6"/>
        <end position="22"/>
    </location>
</feature>
<dbReference type="InterPro" id="IPR002758">
    <property type="entry name" value="Cation_antiport_E"/>
</dbReference>
<keyword evidence="4 7" id="KW-0812">Transmembrane</keyword>
<dbReference type="PANTHER" id="PTHR34584:SF1">
    <property type="entry name" value="NA(+)_H(+) ANTIPORTER SUBUNIT E1"/>
    <property type="match status" value="1"/>
</dbReference>
<name>V4RLI6_9HYPH</name>
<evidence type="ECO:0000256" key="6">
    <source>
        <dbReference type="ARBA" id="ARBA00023136"/>
    </source>
</evidence>
<dbReference type="eggNOG" id="COG1863">
    <property type="taxonomic scope" value="Bacteria"/>
</dbReference>
<evidence type="ECO:0000256" key="4">
    <source>
        <dbReference type="ARBA" id="ARBA00022692"/>
    </source>
</evidence>
<comment type="similarity">
    <text evidence="2">Belongs to the CPA3 antiporters (TC 2.A.63) subunit E family.</text>
</comment>
<dbReference type="AlphaFoldDB" id="V4RLI6"/>
<dbReference type="EMBL" id="AWXZ01000013">
    <property type="protein sequence ID" value="ESR26881.1"/>
    <property type="molecule type" value="Genomic_DNA"/>
</dbReference>
<reference evidence="8 9" key="1">
    <citation type="journal article" date="2014" name="Genome Announc.">
        <title>Draft Genome Sequence of Lutibaculum baratangense Strain AMV1T, Isolated from a Mud Volcano in Andamans, India.</title>
        <authorList>
            <person name="Singh A."/>
            <person name="Sreenivas A."/>
            <person name="Sathyanarayana Reddy G."/>
            <person name="Pinnaka A.K."/>
            <person name="Shivaji S."/>
        </authorList>
    </citation>
    <scope>NUCLEOTIDE SEQUENCE [LARGE SCALE GENOMIC DNA]</scope>
    <source>
        <strain evidence="8 9">AMV1</strain>
    </source>
</reference>
<dbReference type="NCBIfam" id="NF006518">
    <property type="entry name" value="PRK08965.1-2"/>
    <property type="match status" value="1"/>
</dbReference>
<protein>
    <submittedName>
        <fullName evidence="8">Cation antiporter</fullName>
    </submittedName>
</protein>
<dbReference type="GO" id="GO:0008324">
    <property type="term" value="F:monoatomic cation transmembrane transporter activity"/>
    <property type="evidence" value="ECO:0007669"/>
    <property type="project" value="InterPro"/>
</dbReference>
<keyword evidence="6 7" id="KW-0472">Membrane</keyword>
<dbReference type="Proteomes" id="UP000017819">
    <property type="component" value="Unassembled WGS sequence"/>
</dbReference>
<dbReference type="RefSeq" id="WP_023430814.1">
    <property type="nucleotide sequence ID" value="NZ_AWXZ01000013.1"/>
</dbReference>
<proteinExistence type="inferred from homology"/>
<evidence type="ECO:0000256" key="2">
    <source>
        <dbReference type="ARBA" id="ARBA00006228"/>
    </source>
</evidence>
<sequence length="163" mass="17924">MTATILPHPLLSLAVFVVWILLSNHVSVGVFVLAAVIAVAVPSMTAVYWPGRPSVRRPMVILEYAAIVLYDIVVSNIEVAKLVLFRRGDSLNSTFITVPLDLESPEAVTVLAGTITMTPGTLTADYDHEGHTLMVHCLNLKDEAEAVAQIKQRYESRLLRIFQ</sequence>
<evidence type="ECO:0000313" key="8">
    <source>
        <dbReference type="EMBL" id="ESR26881.1"/>
    </source>
</evidence>
<dbReference type="PANTHER" id="PTHR34584">
    <property type="entry name" value="NA(+)/H(+) ANTIPORTER SUBUNIT E1"/>
    <property type="match status" value="1"/>
</dbReference>
<dbReference type="STRING" id="631454.N177_0665"/>
<evidence type="ECO:0000256" key="5">
    <source>
        <dbReference type="ARBA" id="ARBA00022989"/>
    </source>
</evidence>
<feature type="transmembrane region" description="Helical" evidence="7">
    <location>
        <begin position="29"/>
        <end position="49"/>
    </location>
</feature>